<comment type="caution">
    <text evidence="1">The sequence shown here is derived from an EMBL/GenBank/DDBJ whole genome shotgun (WGS) entry which is preliminary data.</text>
</comment>
<organism evidence="1 2">
    <name type="scientific">Hibiscus syriacus</name>
    <name type="common">Rose of Sharon</name>
    <dbReference type="NCBI Taxonomy" id="106335"/>
    <lineage>
        <taxon>Eukaryota</taxon>
        <taxon>Viridiplantae</taxon>
        <taxon>Streptophyta</taxon>
        <taxon>Embryophyta</taxon>
        <taxon>Tracheophyta</taxon>
        <taxon>Spermatophyta</taxon>
        <taxon>Magnoliopsida</taxon>
        <taxon>eudicotyledons</taxon>
        <taxon>Gunneridae</taxon>
        <taxon>Pentapetalae</taxon>
        <taxon>rosids</taxon>
        <taxon>malvids</taxon>
        <taxon>Malvales</taxon>
        <taxon>Malvaceae</taxon>
        <taxon>Malvoideae</taxon>
        <taxon>Hibiscus</taxon>
    </lineage>
</organism>
<name>A0A6A2YSZ1_HIBSY</name>
<dbReference type="Proteomes" id="UP000436088">
    <property type="component" value="Unassembled WGS sequence"/>
</dbReference>
<dbReference type="AlphaFoldDB" id="A0A6A2YSZ1"/>
<accession>A0A6A2YSZ1</accession>
<protein>
    <submittedName>
        <fullName evidence="1">Uncharacterized protein</fullName>
    </submittedName>
</protein>
<dbReference type="EMBL" id="VEPZ02001280">
    <property type="protein sequence ID" value="KAE8682430.1"/>
    <property type="molecule type" value="Genomic_DNA"/>
</dbReference>
<proteinExistence type="predicted"/>
<evidence type="ECO:0000313" key="1">
    <source>
        <dbReference type="EMBL" id="KAE8682430.1"/>
    </source>
</evidence>
<dbReference type="Gene3D" id="2.60.120.620">
    <property type="entry name" value="q2cbj1_9rhob like domain"/>
    <property type="match status" value="1"/>
</dbReference>
<gene>
    <name evidence="1" type="ORF">F3Y22_tig00111239pilonHSYRG00069</name>
</gene>
<sequence>MLLWFQLRSVLKMKRATSSVQFDPTRVTQLSRHPGYKLEKSMVVDNESGQSTESEVRTSSGMFLDMAQHVLVLDLQTLTRDPFVSRMKDEVVADIEERTATWTFLPVGVPSSSERRGNEMRVKTEDTEEAKRGIWLAAGAPSRNPGSPRAGWSPYCHCTDVTLRVVGKCVSNSEGKLAQSKDESWSDCARKGYEDIMITLGDFRARNGPQQSGSMSSPLITRRATPEIVSMRTRTALPRLYPVSVKGTQFTWRVPKSITGTVGRVVRYVPPRKLFLKQSPAFLKNDG</sequence>
<evidence type="ECO:0000313" key="2">
    <source>
        <dbReference type="Proteomes" id="UP000436088"/>
    </source>
</evidence>
<keyword evidence="2" id="KW-1185">Reference proteome</keyword>
<reference evidence="1" key="1">
    <citation type="submission" date="2019-09" db="EMBL/GenBank/DDBJ databases">
        <title>Draft genome information of white flower Hibiscus syriacus.</title>
        <authorList>
            <person name="Kim Y.-M."/>
        </authorList>
    </citation>
    <scope>NUCLEOTIDE SEQUENCE [LARGE SCALE GENOMIC DNA]</scope>
    <source>
        <strain evidence="1">YM2019G1</strain>
    </source>
</reference>